<dbReference type="InterPro" id="IPR003591">
    <property type="entry name" value="Leu-rich_rpt_typical-subtyp"/>
</dbReference>
<name>A0ABN9ZCG7_PIPNA</name>
<dbReference type="EMBL" id="OY882871">
    <property type="protein sequence ID" value="CAK6436026.1"/>
    <property type="molecule type" value="Genomic_DNA"/>
</dbReference>
<reference evidence="4" key="1">
    <citation type="submission" date="2023-12" db="EMBL/GenBank/DDBJ databases">
        <authorList>
            <person name="Brown T."/>
        </authorList>
    </citation>
    <scope>NUCLEOTIDE SEQUENCE</scope>
</reference>
<dbReference type="PANTHER" id="PTHR48051:SF35">
    <property type="entry name" value="LEUCINE-RICH REPEAT-CONTAINING PROTEIN 27"/>
    <property type="match status" value="1"/>
</dbReference>
<dbReference type="PROSITE" id="PS51450">
    <property type="entry name" value="LRR"/>
    <property type="match status" value="1"/>
</dbReference>
<gene>
    <name evidence="4" type="ORF">MPIPNATIZW_LOCUS4332</name>
</gene>
<dbReference type="InterPro" id="IPR001611">
    <property type="entry name" value="Leu-rich_rpt"/>
</dbReference>
<keyword evidence="5" id="KW-1185">Reference proteome</keyword>
<feature type="region of interest" description="Disordered" evidence="3">
    <location>
        <begin position="1"/>
        <end position="31"/>
    </location>
</feature>
<dbReference type="PANTHER" id="PTHR48051">
    <property type="match status" value="1"/>
</dbReference>
<dbReference type="Pfam" id="PF13855">
    <property type="entry name" value="LRR_8"/>
    <property type="match status" value="1"/>
</dbReference>
<evidence type="ECO:0000313" key="5">
    <source>
        <dbReference type="Proteomes" id="UP001314169"/>
    </source>
</evidence>
<evidence type="ECO:0000256" key="1">
    <source>
        <dbReference type="ARBA" id="ARBA00022614"/>
    </source>
</evidence>
<evidence type="ECO:0008006" key="6">
    <source>
        <dbReference type="Google" id="ProtNLM"/>
    </source>
</evidence>
<evidence type="ECO:0000313" key="4">
    <source>
        <dbReference type="EMBL" id="CAK6436026.1"/>
    </source>
</evidence>
<protein>
    <recommendedName>
        <fullName evidence="6">Leucine-rich repeat-containing protein 27</fullName>
    </recommendedName>
</protein>
<evidence type="ECO:0000256" key="2">
    <source>
        <dbReference type="ARBA" id="ARBA00022737"/>
    </source>
</evidence>
<accession>A0ABN9ZCG7</accession>
<dbReference type="InterPro" id="IPR050216">
    <property type="entry name" value="LRR_domain-containing"/>
</dbReference>
<dbReference type="SMART" id="SM00369">
    <property type="entry name" value="LRR_TYP"/>
    <property type="match status" value="3"/>
</dbReference>
<keyword evidence="2" id="KW-0677">Repeat</keyword>
<keyword evidence="1" id="KW-0433">Leucine-rich repeat</keyword>
<dbReference type="Proteomes" id="UP001314169">
    <property type="component" value="Chromosome 14"/>
</dbReference>
<organism evidence="4 5">
    <name type="scientific">Pipistrellus nathusii</name>
    <name type="common">Nathusius' pipistrelle</name>
    <dbReference type="NCBI Taxonomy" id="59473"/>
    <lineage>
        <taxon>Eukaryota</taxon>
        <taxon>Metazoa</taxon>
        <taxon>Chordata</taxon>
        <taxon>Craniata</taxon>
        <taxon>Vertebrata</taxon>
        <taxon>Euteleostomi</taxon>
        <taxon>Mammalia</taxon>
        <taxon>Eutheria</taxon>
        <taxon>Laurasiatheria</taxon>
        <taxon>Chiroptera</taxon>
        <taxon>Yangochiroptera</taxon>
        <taxon>Vespertilionidae</taxon>
        <taxon>Pipistrellus</taxon>
    </lineage>
</organism>
<proteinExistence type="predicted"/>
<dbReference type="Gene3D" id="3.80.10.10">
    <property type="entry name" value="Ribonuclease Inhibitor"/>
    <property type="match status" value="1"/>
</dbReference>
<dbReference type="InterPro" id="IPR032675">
    <property type="entry name" value="LRR_dom_sf"/>
</dbReference>
<sequence>MEGTRPGTADLESDAAQAGTPPAAPSEDIPKSVPEAVFSSAPILDLSRRGLQHLGAVLKIPTLKQLHLQRNELCTIPRDFFQLLPNLTWLDLRFNRIQALPPGIGSHRYLKTLLLERNPIKMLPVQLGNVTTLRALNLRHCPLEFPPQVIVQKGPAAILRFLQGSASKHPARLDPVPQAKSLSQLPYPLLAFPGEGHTTNPQGPKGTMLKEMEGLFPPVEKLDLSDLQKSAECWEDWPNEEEIRRFWKLRQEIVEKEQAEVLQNQLLAMELPPNLRAVLRSRGEAHPDPKTALRRKPPSINALPSLALAYPAGTRVEQLEERRASVFRELREKQEQMEQRRRDRRALLEWREQAHTMRKRKRELGKLRPPRRTLEAPKLPFATVLMGNEKKPATLLGRGGQAKEKSLQASNELRAFWEQGLERKLQQHIRQIQERRKMFQGMAPFKDVRKASEDLEVARTLLDGVMKLSKSHGGPALLGSHPLCLPALQHQNMFSNTKY</sequence>
<evidence type="ECO:0000256" key="3">
    <source>
        <dbReference type="SAM" id="MobiDB-lite"/>
    </source>
</evidence>
<dbReference type="SUPFAM" id="SSF52058">
    <property type="entry name" value="L domain-like"/>
    <property type="match status" value="1"/>
</dbReference>